<reference evidence="2 3" key="1">
    <citation type="journal article" date="2015" name="Antonie Van Leeuwenhoek">
        <title>Bosea vaviloviae sp. nov., a new species of slow-growing rhizobia isolated from nodules of the relict species Vavilovia formosa (Stev.) Fed.</title>
        <authorList>
            <person name="Safronova V.I."/>
            <person name="Kuznetsova I.G."/>
            <person name="Sazanova A.L."/>
            <person name="Kimeklis A.K."/>
            <person name="Belimov A.A."/>
            <person name="Andronov E.E."/>
            <person name="Pinaev A.G."/>
            <person name="Chizhevskaya E.P."/>
            <person name="Pukhaev A.R."/>
            <person name="Popov K.P."/>
            <person name="Willems A."/>
            <person name="Tikhonovich I.A."/>
        </authorList>
    </citation>
    <scope>NUCLEOTIDE SEQUENCE [LARGE SCALE GENOMIC DNA]</scope>
    <source>
        <strain evidence="2 3">Vaf18</strain>
    </source>
</reference>
<dbReference type="InterPro" id="IPR011727">
    <property type="entry name" value="CHP02117"/>
</dbReference>
<dbReference type="KEGG" id="bvv:BHK69_03395"/>
<keyword evidence="3" id="KW-1185">Reference proteome</keyword>
<organism evidence="2 3">
    <name type="scientific">Bosea vaviloviae</name>
    <dbReference type="NCBI Taxonomy" id="1526658"/>
    <lineage>
        <taxon>Bacteria</taxon>
        <taxon>Pseudomonadati</taxon>
        <taxon>Pseudomonadota</taxon>
        <taxon>Alphaproteobacteria</taxon>
        <taxon>Hyphomicrobiales</taxon>
        <taxon>Boseaceae</taxon>
        <taxon>Bosea</taxon>
    </lineage>
</organism>
<feature type="chain" id="PRO_5009099701" description="Urease-associated protein" evidence="1">
    <location>
        <begin position="26"/>
        <end position="221"/>
    </location>
</feature>
<feature type="signal peptide" evidence="1">
    <location>
        <begin position="1"/>
        <end position="25"/>
    </location>
</feature>
<evidence type="ECO:0000313" key="2">
    <source>
        <dbReference type="EMBL" id="AOO79654.1"/>
    </source>
</evidence>
<sequence>MFGTLALALASGFALLLGALPYGSAAQPSRDDVVTIHVATNGFHTDILVPSVTAIRDWRPLLEASPITRAASDAPMIAFGWGSQSAYTELGAITDLSPRLLLKAAAFDASVVHVQPVAAVRAGPNLLSLNVTQAGYRALVDHIEQSLQYGPGGSPIVLEGLTHGLGDAFLRGRDRFWLLRSCNVWVGEGLRKAGLPVGLWTPLAQSLMWSLSWKAPVVARP</sequence>
<protein>
    <recommendedName>
        <fullName evidence="4">Urease-associated protein</fullName>
    </recommendedName>
</protein>
<dbReference type="Proteomes" id="UP000094969">
    <property type="component" value="Chromosome"/>
</dbReference>
<dbReference type="EMBL" id="CP017147">
    <property type="protein sequence ID" value="AOO79654.1"/>
    <property type="molecule type" value="Genomic_DNA"/>
</dbReference>
<gene>
    <name evidence="2" type="ORF">BHK69_03395</name>
</gene>
<evidence type="ECO:0000313" key="3">
    <source>
        <dbReference type="Proteomes" id="UP000094969"/>
    </source>
</evidence>
<evidence type="ECO:0008006" key="4">
    <source>
        <dbReference type="Google" id="ProtNLM"/>
    </source>
</evidence>
<dbReference type="Pfam" id="PF09601">
    <property type="entry name" value="DUF2459"/>
    <property type="match status" value="1"/>
</dbReference>
<evidence type="ECO:0000256" key="1">
    <source>
        <dbReference type="SAM" id="SignalP"/>
    </source>
</evidence>
<proteinExistence type="predicted"/>
<name>A0A1D7TWZ3_9HYPH</name>
<dbReference type="AlphaFoldDB" id="A0A1D7TWZ3"/>
<accession>A0A1D7TWZ3</accession>
<keyword evidence="1" id="KW-0732">Signal</keyword>